<feature type="compositionally biased region" description="Basic and acidic residues" evidence="1">
    <location>
        <begin position="473"/>
        <end position="483"/>
    </location>
</feature>
<feature type="region of interest" description="Disordered" evidence="1">
    <location>
        <begin position="368"/>
        <end position="387"/>
    </location>
</feature>
<dbReference type="AlphaFoldDB" id="A0A2G9HK82"/>
<feature type="domain" description="C2H2-type" evidence="2">
    <location>
        <begin position="23"/>
        <end position="43"/>
    </location>
</feature>
<name>A0A2G9HK82_9LAMI</name>
<reference evidence="4" key="1">
    <citation type="journal article" date="2018" name="Gigascience">
        <title>Genome assembly of the Pink Ipe (Handroanthus impetiginosus, Bignoniaceae), a highly valued, ecologically keystone Neotropical timber forest tree.</title>
        <authorList>
            <person name="Silva-Junior O.B."/>
            <person name="Grattapaglia D."/>
            <person name="Novaes E."/>
            <person name="Collevatti R.G."/>
        </authorList>
    </citation>
    <scope>NUCLEOTIDE SEQUENCE [LARGE SCALE GENOMIC DNA]</scope>
    <source>
        <strain evidence="4">cv. UFG-1</strain>
    </source>
</reference>
<feature type="compositionally biased region" description="Polar residues" evidence="1">
    <location>
        <begin position="187"/>
        <end position="200"/>
    </location>
</feature>
<dbReference type="PROSITE" id="PS00028">
    <property type="entry name" value="ZINC_FINGER_C2H2_1"/>
    <property type="match status" value="1"/>
</dbReference>
<dbReference type="PANTHER" id="PTHR35746">
    <property type="entry name" value="PENTATRICOPEPTIDE REPEAT (PPR) SUPERFAMILY PROTEIN"/>
    <property type="match status" value="1"/>
</dbReference>
<dbReference type="PANTHER" id="PTHR35746:SF1">
    <property type="entry name" value="PENTATRICOPEPTIDE REPEAT (PPR) SUPERFAMILY PROTEIN"/>
    <property type="match status" value="1"/>
</dbReference>
<dbReference type="InterPro" id="IPR013087">
    <property type="entry name" value="Znf_C2H2_type"/>
</dbReference>
<evidence type="ECO:0000313" key="3">
    <source>
        <dbReference type="EMBL" id="PIN17942.1"/>
    </source>
</evidence>
<proteinExistence type="predicted"/>
<gene>
    <name evidence="3" type="ORF">CDL12_09382</name>
</gene>
<keyword evidence="4" id="KW-1185">Reference proteome</keyword>
<protein>
    <recommendedName>
        <fullName evidence="2">C2H2-type domain-containing protein</fullName>
    </recommendedName>
</protein>
<feature type="region of interest" description="Disordered" evidence="1">
    <location>
        <begin position="743"/>
        <end position="780"/>
    </location>
</feature>
<evidence type="ECO:0000259" key="2">
    <source>
        <dbReference type="PROSITE" id="PS00028"/>
    </source>
</evidence>
<feature type="region of interest" description="Disordered" evidence="1">
    <location>
        <begin position="120"/>
        <end position="200"/>
    </location>
</feature>
<feature type="region of interest" description="Disordered" evidence="1">
    <location>
        <begin position="66"/>
        <end position="86"/>
    </location>
</feature>
<feature type="region of interest" description="Disordered" evidence="1">
    <location>
        <begin position="219"/>
        <end position="329"/>
    </location>
</feature>
<feature type="region of interest" description="Disordered" evidence="1">
    <location>
        <begin position="839"/>
        <end position="909"/>
    </location>
</feature>
<sequence length="944" mass="101772">MDGQDHKMTAPSAGHEGHGTHLCHRCGWPFPNPHPSAKHRRAHKKVCGTIEGYKIIHSEEHDQHLAVSDDEHGSDENEHTPSPMVVKKNAEFASASGGVGGKSNKSEDDMFSDAVTEFSDSGISPHLEEQFESMRGVDKSVEEKSVESDLYANNSLKVDESADRTEKFDVPTRSDETSNPGAPVNAKDQSGSAIPTTDTSAEAVSVELVNRLQQDCKSEMPRDLLENNGNECGDGNKQGEEDKLASLTLDSEEGKISDPALTATEELCDKSVSELVEHDLPRQNETPQNSDASAEVKSVAHSVQISSSTGTGSEIPLAEETHENTDASLGVKEVCYSTEDMPSVKPSHAAELSNTVLVDKEVNLVGGENAGNFDENDNQNVESKDNSYVEKVSISGSIHDTFVREDDQTTMGLKKDEDNCEGSSNDKLLEARNEKCEGASVEEVQVISDSTMPIGSGARNLEQIPINESGSLESRDNGSEKSIQELRTCNVTEGVESVDSELNRDTKDVLDKSFPAIATFEDPVSPAISELPNNVHLTNNDETVTNSEVLASERTPEEPVPKESISLFTDSESSSKKSAYDNSCIGDVAKASESVAASEVIAEQNSESPAPTMQESSPVQKCLNENSPEVEKNSIKDNATSKSIGIVLSEELTYDGNVVTSDKCLKDSQDLHKASAALDDKNISNVEHDSGVDSKSLQDEVKQKDDVSATDLSGSSCSISDSLEGNVGSVSALSSQSNMAIAETNSQLSDTLANNSQRHKTTAEEANPNKPDDFEPPSFMTLVQSRGEGDKVSADSEIETVQHNQQPKSDALKAGWFPSVTNVVNKSEGRKKNEEMIAKVTNWSPVKQHGPLKNLLSEVKSPNEKQVPPPPANLKDEPETKDNGAGVTTVSSILGPGAPPAPNKDVEEWNSPARYPIEIKKEKKKKGRSYWVPFVCCSSVHRDL</sequence>
<dbReference type="EMBL" id="NKXS01001567">
    <property type="protein sequence ID" value="PIN17942.1"/>
    <property type="molecule type" value="Genomic_DNA"/>
</dbReference>
<dbReference type="Proteomes" id="UP000231279">
    <property type="component" value="Unassembled WGS sequence"/>
</dbReference>
<comment type="caution">
    <text evidence="3">The sequence shown here is derived from an EMBL/GenBank/DDBJ whole genome shotgun (WGS) entry which is preliminary data.</text>
</comment>
<feature type="compositionally biased region" description="Basic and acidic residues" evidence="1">
    <location>
        <begin position="157"/>
        <end position="176"/>
    </location>
</feature>
<feature type="region of interest" description="Disordered" evidence="1">
    <location>
        <begin position="526"/>
        <end position="580"/>
    </location>
</feature>
<feature type="region of interest" description="Disordered" evidence="1">
    <location>
        <begin position="681"/>
        <end position="723"/>
    </location>
</feature>
<feature type="region of interest" description="Disordered" evidence="1">
    <location>
        <begin position="595"/>
        <end position="640"/>
    </location>
</feature>
<feature type="compositionally biased region" description="Basic and acidic residues" evidence="1">
    <location>
        <begin position="681"/>
        <end position="707"/>
    </location>
</feature>
<feature type="compositionally biased region" description="Basic and acidic residues" evidence="1">
    <location>
        <begin position="267"/>
        <end position="282"/>
    </location>
</feature>
<feature type="compositionally biased region" description="Polar residues" evidence="1">
    <location>
        <begin position="604"/>
        <end position="627"/>
    </location>
</feature>
<evidence type="ECO:0000313" key="4">
    <source>
        <dbReference type="Proteomes" id="UP000231279"/>
    </source>
</evidence>
<feature type="compositionally biased region" description="Polar residues" evidence="1">
    <location>
        <begin position="283"/>
        <end position="292"/>
    </location>
</feature>
<feature type="compositionally biased region" description="Low complexity" evidence="1">
    <location>
        <begin position="713"/>
        <end position="722"/>
    </location>
</feature>
<organism evidence="3 4">
    <name type="scientific">Handroanthus impetiginosus</name>
    <dbReference type="NCBI Taxonomy" id="429701"/>
    <lineage>
        <taxon>Eukaryota</taxon>
        <taxon>Viridiplantae</taxon>
        <taxon>Streptophyta</taxon>
        <taxon>Embryophyta</taxon>
        <taxon>Tracheophyta</taxon>
        <taxon>Spermatophyta</taxon>
        <taxon>Magnoliopsida</taxon>
        <taxon>eudicotyledons</taxon>
        <taxon>Gunneridae</taxon>
        <taxon>Pentapetalae</taxon>
        <taxon>asterids</taxon>
        <taxon>lamiids</taxon>
        <taxon>Lamiales</taxon>
        <taxon>Bignoniaceae</taxon>
        <taxon>Crescentiina</taxon>
        <taxon>Tabebuia alliance</taxon>
        <taxon>Handroanthus</taxon>
    </lineage>
</organism>
<dbReference type="STRING" id="429701.A0A2G9HK82"/>
<feature type="compositionally biased region" description="Polar residues" evidence="1">
    <location>
        <begin position="743"/>
        <end position="756"/>
    </location>
</feature>
<feature type="compositionally biased region" description="Polar residues" evidence="1">
    <location>
        <begin position="301"/>
        <end position="312"/>
    </location>
</feature>
<feature type="compositionally biased region" description="Basic and acidic residues" evidence="1">
    <location>
        <begin position="66"/>
        <end position="79"/>
    </location>
</feature>
<dbReference type="OrthoDB" id="1939753at2759"/>
<evidence type="ECO:0000256" key="1">
    <source>
        <dbReference type="SAM" id="MobiDB-lite"/>
    </source>
</evidence>
<feature type="region of interest" description="Disordered" evidence="1">
    <location>
        <begin position="442"/>
        <end position="483"/>
    </location>
</feature>
<accession>A0A2G9HK82</accession>
<feature type="compositionally biased region" description="Polar residues" evidence="1">
    <location>
        <begin position="531"/>
        <end position="549"/>
    </location>
</feature>
<feature type="compositionally biased region" description="Basic and acidic residues" evidence="1">
    <location>
        <begin position="135"/>
        <end position="147"/>
    </location>
</feature>
<feature type="region of interest" description="Disordered" evidence="1">
    <location>
        <begin position="1"/>
        <end position="20"/>
    </location>
</feature>